<name>A0A0F9LBB6_9ZZZZ</name>
<evidence type="ECO:0000313" key="1">
    <source>
        <dbReference type="EMBL" id="KKM24895.1"/>
    </source>
</evidence>
<dbReference type="AlphaFoldDB" id="A0A0F9LBB6"/>
<feature type="non-terminal residue" evidence="1">
    <location>
        <position position="1"/>
    </location>
</feature>
<accession>A0A0F9LBB6</accession>
<dbReference type="EMBL" id="LAZR01012828">
    <property type="protein sequence ID" value="KKM24895.1"/>
    <property type="molecule type" value="Genomic_DNA"/>
</dbReference>
<sequence>DKFDFKNKSGQEQDDVRELLDAVAHAIPFIGYESSVEHIKNKLDAAFKQVSGMDWHEWRKTRENKKQ</sequence>
<proteinExistence type="predicted"/>
<gene>
    <name evidence="1" type="ORF">LCGC14_1600430</name>
</gene>
<organism evidence="1">
    <name type="scientific">marine sediment metagenome</name>
    <dbReference type="NCBI Taxonomy" id="412755"/>
    <lineage>
        <taxon>unclassified sequences</taxon>
        <taxon>metagenomes</taxon>
        <taxon>ecological metagenomes</taxon>
    </lineage>
</organism>
<reference evidence="1" key="1">
    <citation type="journal article" date="2015" name="Nature">
        <title>Complex archaea that bridge the gap between prokaryotes and eukaryotes.</title>
        <authorList>
            <person name="Spang A."/>
            <person name="Saw J.H."/>
            <person name="Jorgensen S.L."/>
            <person name="Zaremba-Niedzwiedzka K."/>
            <person name="Martijn J."/>
            <person name="Lind A.E."/>
            <person name="van Eijk R."/>
            <person name="Schleper C."/>
            <person name="Guy L."/>
            <person name="Ettema T.J."/>
        </authorList>
    </citation>
    <scope>NUCLEOTIDE SEQUENCE</scope>
</reference>
<protein>
    <submittedName>
        <fullName evidence="1">Uncharacterized protein</fullName>
    </submittedName>
</protein>
<comment type="caution">
    <text evidence="1">The sequence shown here is derived from an EMBL/GenBank/DDBJ whole genome shotgun (WGS) entry which is preliminary data.</text>
</comment>